<evidence type="ECO:0000313" key="3">
    <source>
        <dbReference type="Proteomes" id="UP000198614"/>
    </source>
</evidence>
<sequence length="396" mass="42399">MVDTMLRLRALLRHTRPSRNAPRPAGFVPHGLARDALARNGLVPDGLVPGGFVPDGLVPDDEVLLDAPDGRLSPVLAAAGRGEHGPAAALLAGTREAAEWEARDGYVRRLALFARSRGEWFDAWCAAAPDSPDVLLVGAQLAVDRDWASPARAELLRRAAPSVAAATAGGGGDPVPWRIALDHARGIRAGHAAFERLWVEAVRRAPHHYGCHVTALRYLAGACGSEGASRAECHRECFDFAERAAQDALPGSLVQALPVRAAHAYLTARRSGPAVPRERLDAAADRALALSAGYAPADPWPAEVRNLLVHVLVRLRRWEDALEQLRLIGPCATSFPWEREGEDPLARFLHVRAGVRLRVASGLPPGAGGPRPARPRGARDPYPPGDRTGRSGPRDH</sequence>
<dbReference type="EMBL" id="FNAX01000011">
    <property type="protein sequence ID" value="SDF83626.1"/>
    <property type="molecule type" value="Genomic_DNA"/>
</dbReference>
<feature type="compositionally biased region" description="Basic and acidic residues" evidence="1">
    <location>
        <begin position="387"/>
        <end position="396"/>
    </location>
</feature>
<gene>
    <name evidence="2" type="ORF">SAMN05216260_111108</name>
</gene>
<name>A0A1G7PBE9_9ACTN</name>
<reference evidence="2 3" key="1">
    <citation type="submission" date="2016-10" db="EMBL/GenBank/DDBJ databases">
        <authorList>
            <person name="de Groot N.N."/>
        </authorList>
    </citation>
    <scope>NUCLEOTIDE SEQUENCE [LARGE SCALE GENOMIC DNA]</scope>
    <source>
        <strain evidence="2 3">CGMCC 4.1859</strain>
    </source>
</reference>
<dbReference type="AlphaFoldDB" id="A0A1G7PBE9"/>
<organism evidence="2 3">
    <name type="scientific">Streptomyces griseoaurantiacus</name>
    <dbReference type="NCBI Taxonomy" id="68213"/>
    <lineage>
        <taxon>Bacteria</taxon>
        <taxon>Bacillati</taxon>
        <taxon>Actinomycetota</taxon>
        <taxon>Actinomycetes</taxon>
        <taxon>Kitasatosporales</taxon>
        <taxon>Streptomycetaceae</taxon>
        <taxon>Streptomyces</taxon>
        <taxon>Streptomyces aurantiacus group</taxon>
    </lineage>
</organism>
<evidence type="ECO:0008006" key="4">
    <source>
        <dbReference type="Google" id="ProtNLM"/>
    </source>
</evidence>
<proteinExistence type="predicted"/>
<feature type="region of interest" description="Disordered" evidence="1">
    <location>
        <begin position="360"/>
        <end position="396"/>
    </location>
</feature>
<dbReference type="Proteomes" id="UP000198614">
    <property type="component" value="Unassembled WGS sequence"/>
</dbReference>
<evidence type="ECO:0000256" key="1">
    <source>
        <dbReference type="SAM" id="MobiDB-lite"/>
    </source>
</evidence>
<protein>
    <recommendedName>
        <fullName evidence="4">DUF4034 domain-containing protein</fullName>
    </recommendedName>
</protein>
<evidence type="ECO:0000313" key="2">
    <source>
        <dbReference type="EMBL" id="SDF83626.1"/>
    </source>
</evidence>
<dbReference type="OrthoDB" id="4069019at2"/>
<accession>A0A1G7PBE9</accession>